<keyword evidence="6" id="KW-0813">Transport</keyword>
<gene>
    <name evidence="13" type="ORF">GCM10007931_20110</name>
</gene>
<keyword evidence="8 12" id="KW-0997">Cell inner membrane</keyword>
<evidence type="ECO:0000256" key="8">
    <source>
        <dbReference type="ARBA" id="ARBA00022519"/>
    </source>
</evidence>
<evidence type="ECO:0000256" key="12">
    <source>
        <dbReference type="RuleBase" id="RU362044"/>
    </source>
</evidence>
<protein>
    <recommendedName>
        <fullName evidence="5">Intermembrane phospholipid transport system permease protein MlaE</fullName>
    </recommendedName>
</protein>
<evidence type="ECO:0000313" key="14">
    <source>
        <dbReference type="Proteomes" id="UP001157156"/>
    </source>
</evidence>
<dbReference type="PANTHER" id="PTHR30188">
    <property type="entry name" value="ABC TRANSPORTER PERMEASE PROTEIN-RELATED"/>
    <property type="match status" value="1"/>
</dbReference>
<reference evidence="14" key="1">
    <citation type="journal article" date="2019" name="Int. J. Syst. Evol. Microbiol.">
        <title>The Global Catalogue of Microorganisms (GCM) 10K type strain sequencing project: providing services to taxonomists for standard genome sequencing and annotation.</title>
        <authorList>
            <consortium name="The Broad Institute Genomics Platform"/>
            <consortium name="The Broad Institute Genome Sequencing Center for Infectious Disease"/>
            <person name="Wu L."/>
            <person name="Ma J."/>
        </authorList>
    </citation>
    <scope>NUCLEOTIDE SEQUENCE [LARGE SCALE GENOMIC DNA]</scope>
    <source>
        <strain evidence="14">NBRC 111146</strain>
    </source>
</reference>
<sequence>MNKPEQNRDPIKDSHPIINKVARIGARTIALAEAWGRASLMLWGALVGKPQLSKNFPLFINQLYSVGVQSLAIIIVSGLFIGMVLSLQGYIILVDYGAEGSLGQMVALSLLRELGPVVTALLFAGRAGSALTAEIGLMKATEQLSSLEMMAIDPLRRVVAPRFWAGVVSMPLLAMIFMAVGIWGGQIVGVEWKGIDAGSYWSAMQSSVSLGYDIGNSVIKSMVFAITIIWIALFNGYDCIPTSEGISRATTRTVVHSSLAVLGLDFILTALMFGH</sequence>
<evidence type="ECO:0000256" key="6">
    <source>
        <dbReference type="ARBA" id="ARBA00022448"/>
    </source>
</evidence>
<evidence type="ECO:0000256" key="1">
    <source>
        <dbReference type="ARBA" id="ARBA00002460"/>
    </source>
</evidence>
<comment type="function">
    <text evidence="1">Part of the ABC transporter complex MlaFEDB, which is involved in a phospholipid transport pathway that maintains lipid asymmetry in the outer membrane by retrograde trafficking of phospholipids from the outer membrane to the inner membrane. Probably responsible for the translocation of the substrate across the membrane.</text>
</comment>
<dbReference type="Proteomes" id="UP001157156">
    <property type="component" value="Unassembled WGS sequence"/>
</dbReference>
<keyword evidence="7" id="KW-1003">Cell membrane</keyword>
<evidence type="ECO:0000256" key="7">
    <source>
        <dbReference type="ARBA" id="ARBA00022475"/>
    </source>
</evidence>
<keyword evidence="11 12" id="KW-0472">Membrane</keyword>
<dbReference type="Pfam" id="PF02405">
    <property type="entry name" value="MlaE"/>
    <property type="match status" value="1"/>
</dbReference>
<evidence type="ECO:0000256" key="10">
    <source>
        <dbReference type="ARBA" id="ARBA00022989"/>
    </source>
</evidence>
<dbReference type="NCBIfam" id="TIGR00056">
    <property type="entry name" value="MlaE family lipid ABC transporter permease subunit"/>
    <property type="match status" value="1"/>
</dbReference>
<dbReference type="InterPro" id="IPR003453">
    <property type="entry name" value="ABC_MlaE_roteobac"/>
</dbReference>
<name>A0ABQ6EPW3_9VIBR</name>
<feature type="transmembrane region" description="Helical" evidence="12">
    <location>
        <begin position="214"/>
        <end position="233"/>
    </location>
</feature>
<feature type="transmembrane region" description="Helical" evidence="12">
    <location>
        <begin position="159"/>
        <end position="183"/>
    </location>
</feature>
<comment type="caution">
    <text evidence="13">The sequence shown here is derived from an EMBL/GenBank/DDBJ whole genome shotgun (WGS) entry which is preliminary data.</text>
</comment>
<keyword evidence="10 12" id="KW-1133">Transmembrane helix</keyword>
<organism evidence="13 14">
    <name type="scientific">Vibrio algivorus</name>
    <dbReference type="NCBI Taxonomy" id="1667024"/>
    <lineage>
        <taxon>Bacteria</taxon>
        <taxon>Pseudomonadati</taxon>
        <taxon>Pseudomonadota</taxon>
        <taxon>Gammaproteobacteria</taxon>
        <taxon>Vibrionales</taxon>
        <taxon>Vibrionaceae</taxon>
        <taxon>Vibrio</taxon>
    </lineage>
</organism>
<proteinExistence type="inferred from homology"/>
<dbReference type="InterPro" id="IPR053408">
    <property type="entry name" value="MlaE_Permease"/>
</dbReference>
<evidence type="ECO:0000256" key="5">
    <source>
        <dbReference type="ARBA" id="ARBA00020857"/>
    </source>
</evidence>
<evidence type="ECO:0000256" key="4">
    <source>
        <dbReference type="ARBA" id="ARBA00011380"/>
    </source>
</evidence>
<keyword evidence="14" id="KW-1185">Reference proteome</keyword>
<comment type="subcellular location">
    <subcellularLocation>
        <location evidence="2 12">Cell inner membrane</location>
        <topology evidence="2 12">Multi-pass membrane protein</topology>
    </subcellularLocation>
</comment>
<evidence type="ECO:0000313" key="13">
    <source>
        <dbReference type="EMBL" id="GLT15036.1"/>
    </source>
</evidence>
<comment type="subunit">
    <text evidence="4">The complex is composed of two ATP-binding proteins (MlaF), two transmembrane proteins (MlaE), two cytoplasmic solute-binding proteins (MlaB) and six periplasmic solute-binding proteins (MlaD).</text>
</comment>
<dbReference type="EMBL" id="BSPV01000006">
    <property type="protein sequence ID" value="GLT15036.1"/>
    <property type="molecule type" value="Genomic_DNA"/>
</dbReference>
<evidence type="ECO:0000256" key="11">
    <source>
        <dbReference type="ARBA" id="ARBA00023136"/>
    </source>
</evidence>
<accession>A0ABQ6EPW3</accession>
<feature type="transmembrane region" description="Helical" evidence="12">
    <location>
        <begin position="71"/>
        <end position="94"/>
    </location>
</feature>
<comment type="caution">
    <text evidence="12">Lacks conserved residue(s) required for the propagation of feature annotation.</text>
</comment>
<dbReference type="PANTHER" id="PTHR30188:SF4">
    <property type="entry name" value="PROTEIN TRIGALACTOSYLDIACYLGLYCEROL 1, CHLOROPLASTIC"/>
    <property type="match status" value="1"/>
</dbReference>
<evidence type="ECO:0000256" key="3">
    <source>
        <dbReference type="ARBA" id="ARBA00007556"/>
    </source>
</evidence>
<evidence type="ECO:0000256" key="2">
    <source>
        <dbReference type="ARBA" id="ARBA00004429"/>
    </source>
</evidence>
<keyword evidence="9 12" id="KW-0812">Transmembrane</keyword>
<feature type="transmembrane region" description="Helical" evidence="12">
    <location>
        <begin position="254"/>
        <end position="273"/>
    </location>
</feature>
<dbReference type="InterPro" id="IPR030802">
    <property type="entry name" value="Permease_MalE"/>
</dbReference>
<dbReference type="NCBIfam" id="NF033619">
    <property type="entry name" value="perm_MlaE_1"/>
    <property type="match status" value="1"/>
</dbReference>
<comment type="similarity">
    <text evidence="3 12">Belongs to the MlaE permease family.</text>
</comment>
<evidence type="ECO:0000256" key="9">
    <source>
        <dbReference type="ARBA" id="ARBA00022692"/>
    </source>
</evidence>